<feature type="domain" description="Blue (type 1) copper" evidence="6">
    <location>
        <begin position="219"/>
        <end position="256"/>
    </location>
</feature>
<evidence type="ECO:0000256" key="5">
    <source>
        <dbReference type="PIRSR" id="PIRSR601243-1"/>
    </source>
</evidence>
<dbReference type="GO" id="GO:0009055">
    <property type="term" value="F:electron transfer activity"/>
    <property type="evidence" value="ECO:0007669"/>
    <property type="project" value="InterPro"/>
</dbReference>
<dbReference type="STRING" id="397948.Cmaq_1483"/>
<evidence type="ECO:0000313" key="7">
    <source>
        <dbReference type="EMBL" id="ABW02307.1"/>
    </source>
</evidence>
<dbReference type="GeneID" id="5709705"/>
<dbReference type="SUPFAM" id="SSF49503">
    <property type="entry name" value="Cupredoxins"/>
    <property type="match status" value="1"/>
</dbReference>
<dbReference type="Pfam" id="PF00127">
    <property type="entry name" value="Copper-bind"/>
    <property type="match status" value="1"/>
</dbReference>
<gene>
    <name evidence="7" type="ordered locus">Cmaq_1483</name>
</gene>
<dbReference type="GO" id="GO:0005507">
    <property type="term" value="F:copper ion binding"/>
    <property type="evidence" value="ECO:0007669"/>
    <property type="project" value="InterPro"/>
</dbReference>
<dbReference type="OrthoDB" id="4392at2157"/>
<reference evidence="7 8" key="1">
    <citation type="submission" date="2007-10" db="EMBL/GenBank/DDBJ databases">
        <title>Complete sequence of Caldivirga maquilingensis IC-167.</title>
        <authorList>
            <consortium name="US DOE Joint Genome Institute"/>
            <person name="Copeland A."/>
            <person name="Lucas S."/>
            <person name="Lapidus A."/>
            <person name="Barry K."/>
            <person name="Glavina del Rio T."/>
            <person name="Dalin E."/>
            <person name="Tice H."/>
            <person name="Pitluck S."/>
            <person name="Saunders E."/>
            <person name="Brettin T."/>
            <person name="Bruce D."/>
            <person name="Detter J.C."/>
            <person name="Han C."/>
            <person name="Schmutz J."/>
            <person name="Larimer F."/>
            <person name="Land M."/>
            <person name="Hauser L."/>
            <person name="Kyrpides N."/>
            <person name="Ivanova N."/>
            <person name="Biddle J.F."/>
            <person name="Zhang Z."/>
            <person name="Fitz-Gibbon S.T."/>
            <person name="Lowe T.M."/>
            <person name="Saltikov C."/>
            <person name="House C.H."/>
            <person name="Richardson P."/>
        </authorList>
    </citation>
    <scope>NUCLEOTIDE SEQUENCE [LARGE SCALE GENOMIC DNA]</scope>
    <source>
        <strain evidence="8">ATCC 700844 / DSM 13496 / JCM 10307 / IC-167</strain>
    </source>
</reference>
<dbReference type="Gene3D" id="2.60.40.420">
    <property type="entry name" value="Cupredoxins - blue copper proteins"/>
    <property type="match status" value="1"/>
</dbReference>
<dbReference type="KEGG" id="cma:Cmaq_1483"/>
<protein>
    <recommendedName>
        <fullName evidence="6">Blue (type 1) copper domain-containing protein</fullName>
    </recommendedName>
</protein>
<dbReference type="Proteomes" id="UP000001137">
    <property type="component" value="Chromosome"/>
</dbReference>
<evidence type="ECO:0000259" key="6">
    <source>
        <dbReference type="Pfam" id="PF00127"/>
    </source>
</evidence>
<evidence type="ECO:0000313" key="8">
    <source>
        <dbReference type="Proteomes" id="UP000001137"/>
    </source>
</evidence>
<dbReference type="InterPro" id="IPR008972">
    <property type="entry name" value="Cupredoxin"/>
</dbReference>
<feature type="binding site" evidence="5">
    <location>
        <position position="245"/>
    </location>
    <ligand>
        <name>Cu cation</name>
        <dbReference type="ChEBI" id="CHEBI:23378"/>
    </ligand>
</feature>
<feature type="binding site" evidence="5">
    <location>
        <position position="240"/>
    </location>
    <ligand>
        <name>Cu cation</name>
        <dbReference type="ChEBI" id="CHEBI:23378"/>
    </ligand>
</feature>
<dbReference type="HOGENOM" id="CLU_081192_0_0_2"/>
<evidence type="ECO:0000256" key="4">
    <source>
        <dbReference type="ARBA" id="ARBA00023008"/>
    </source>
</evidence>
<dbReference type="InterPro" id="IPR000923">
    <property type="entry name" value="BlueCu_1"/>
</dbReference>
<proteinExistence type="predicted"/>
<feature type="binding site" evidence="5">
    <location>
        <position position="250"/>
    </location>
    <ligand>
        <name>Cu cation</name>
        <dbReference type="ChEBI" id="CHEBI:23378"/>
    </ligand>
</feature>
<dbReference type="EMBL" id="CP000852">
    <property type="protein sequence ID" value="ABW02307.1"/>
    <property type="molecule type" value="Genomic_DNA"/>
</dbReference>
<evidence type="ECO:0000256" key="3">
    <source>
        <dbReference type="ARBA" id="ARBA00022982"/>
    </source>
</evidence>
<evidence type="ECO:0000256" key="2">
    <source>
        <dbReference type="ARBA" id="ARBA00022723"/>
    </source>
</evidence>
<keyword evidence="8" id="KW-1185">Reference proteome</keyword>
<keyword evidence="4 5" id="KW-0186">Copper</keyword>
<dbReference type="eggNOG" id="arCOG03700">
    <property type="taxonomic scope" value="Archaea"/>
</dbReference>
<feature type="binding site" evidence="5">
    <location>
        <position position="174"/>
    </location>
    <ligand>
        <name>Cu cation</name>
        <dbReference type="ChEBI" id="CHEBI:23378"/>
    </ligand>
</feature>
<dbReference type="CDD" id="cd04231">
    <property type="entry name" value="Rusticyanin"/>
    <property type="match status" value="1"/>
</dbReference>
<name>A8M988_CALMQ</name>
<accession>A8M988</accession>
<dbReference type="InterPro" id="IPR001243">
    <property type="entry name" value="Rusticyanin"/>
</dbReference>
<keyword evidence="3" id="KW-0249">Electron transport</keyword>
<sequence length="286" mass="31351">MNRKTWLIVGVVTVLVTVGALVLAANAYYYYYYSNYYGGVPYSGPWGMMSWMWGYWSGYVHPVGINAPGYVNPTTGYASFTIPISKAVNLSMSTPSYVHVYRSNNTIVFTSSDITLVALAMMGDDAVNMTGMPLPGYAHGDVFVIYGLINPTLVIPQGAVVHVIVINLDDDMYHNLIVTAVPPPYPYNVMPYVGMYGGYMGPGMMTMMQWLPPANYNAGYAYGYEYTITLNAPGTYWYLCTYPGHAQDGMYGEVIVTGDAGYQGSVNSNVNAYYGYPGMGPGMMGW</sequence>
<dbReference type="AlphaFoldDB" id="A8M988"/>
<comment type="cofactor">
    <cofactor evidence="5">
        <name>Cu cation</name>
        <dbReference type="ChEBI" id="CHEBI:23378"/>
    </cofactor>
    <text evidence="5">Binds 1 copper ion per subunit.</text>
</comment>
<organism evidence="7 8">
    <name type="scientific">Caldivirga maquilingensis (strain ATCC 700844 / DSM 13496 / JCM 10307 / IC-167)</name>
    <dbReference type="NCBI Taxonomy" id="397948"/>
    <lineage>
        <taxon>Archaea</taxon>
        <taxon>Thermoproteota</taxon>
        <taxon>Thermoprotei</taxon>
        <taxon>Thermoproteales</taxon>
        <taxon>Thermoproteaceae</taxon>
        <taxon>Caldivirga</taxon>
    </lineage>
</organism>
<evidence type="ECO:0000256" key="1">
    <source>
        <dbReference type="ARBA" id="ARBA00022448"/>
    </source>
</evidence>
<dbReference type="InterPro" id="IPR028871">
    <property type="entry name" value="BlueCu_1_BS"/>
</dbReference>
<dbReference type="PROSITE" id="PS00079">
    <property type="entry name" value="MULTICOPPER_OXIDASE1"/>
    <property type="match status" value="1"/>
</dbReference>
<keyword evidence="2 5" id="KW-0479">Metal-binding</keyword>
<keyword evidence="1" id="KW-0813">Transport</keyword>
<dbReference type="InterPro" id="IPR033138">
    <property type="entry name" value="Cu_oxidase_CS"/>
</dbReference>
<dbReference type="PROSITE" id="PS00196">
    <property type="entry name" value="COPPER_BLUE"/>
    <property type="match status" value="1"/>
</dbReference>
<dbReference type="RefSeq" id="WP_012186526.1">
    <property type="nucleotide sequence ID" value="NC_009954.1"/>
</dbReference>